<feature type="compositionally biased region" description="Polar residues" evidence="4">
    <location>
        <begin position="709"/>
        <end position="722"/>
    </location>
</feature>
<dbReference type="CDD" id="cd12148">
    <property type="entry name" value="fungal_TF_MHR"/>
    <property type="match status" value="1"/>
</dbReference>
<evidence type="ECO:0000313" key="6">
    <source>
        <dbReference type="EMBL" id="OWP06196.1"/>
    </source>
</evidence>
<comment type="caution">
    <text evidence="6">The sequence shown here is derived from an EMBL/GenBank/DDBJ whole genome shotgun (WGS) entry which is preliminary data.</text>
</comment>
<proteinExistence type="predicted"/>
<gene>
    <name evidence="6" type="ORF">B2J93_835</name>
</gene>
<dbReference type="Pfam" id="PF04082">
    <property type="entry name" value="Fungal_trans"/>
    <property type="match status" value="1"/>
</dbReference>
<dbReference type="AlphaFoldDB" id="A0A218ZGA7"/>
<evidence type="ECO:0000256" key="4">
    <source>
        <dbReference type="SAM" id="MobiDB-lite"/>
    </source>
</evidence>
<dbReference type="GO" id="GO:0000981">
    <property type="term" value="F:DNA-binding transcription factor activity, RNA polymerase II-specific"/>
    <property type="evidence" value="ECO:0007669"/>
    <property type="project" value="TreeGrafter"/>
</dbReference>
<keyword evidence="1" id="KW-0805">Transcription regulation</keyword>
<protein>
    <recommendedName>
        <fullName evidence="5">Xylanolytic transcriptional activator regulatory domain-containing protein</fullName>
    </recommendedName>
</protein>
<evidence type="ECO:0000313" key="7">
    <source>
        <dbReference type="Proteomes" id="UP000242519"/>
    </source>
</evidence>
<feature type="compositionally biased region" description="Basic and acidic residues" evidence="4">
    <location>
        <begin position="60"/>
        <end position="75"/>
    </location>
</feature>
<feature type="compositionally biased region" description="Pro residues" evidence="4">
    <location>
        <begin position="610"/>
        <end position="626"/>
    </location>
</feature>
<feature type="compositionally biased region" description="Polar residues" evidence="4">
    <location>
        <begin position="28"/>
        <end position="51"/>
    </location>
</feature>
<reference evidence="6 7" key="1">
    <citation type="submission" date="2017-04" db="EMBL/GenBank/DDBJ databases">
        <title>Draft genome sequence of Marssonina coronaria NL1: causal agent of apple blotch.</title>
        <authorList>
            <person name="Cheng Q."/>
        </authorList>
    </citation>
    <scope>NUCLEOTIDE SEQUENCE [LARGE SCALE GENOMIC DNA]</scope>
    <source>
        <strain evidence="6 7">NL1</strain>
    </source>
</reference>
<feature type="domain" description="Xylanolytic transcriptional activator regulatory" evidence="5">
    <location>
        <begin position="254"/>
        <end position="327"/>
    </location>
</feature>
<dbReference type="SMART" id="SM00906">
    <property type="entry name" value="Fungal_trans"/>
    <property type="match status" value="1"/>
</dbReference>
<evidence type="ECO:0000256" key="3">
    <source>
        <dbReference type="ARBA" id="ARBA00023242"/>
    </source>
</evidence>
<keyword evidence="3" id="KW-0539">Nucleus</keyword>
<dbReference type="GO" id="GO:0008270">
    <property type="term" value="F:zinc ion binding"/>
    <property type="evidence" value="ECO:0007669"/>
    <property type="project" value="InterPro"/>
</dbReference>
<dbReference type="PANTHER" id="PTHR47424">
    <property type="entry name" value="REGULATORY PROTEIN GAL4"/>
    <property type="match status" value="1"/>
</dbReference>
<evidence type="ECO:0000256" key="2">
    <source>
        <dbReference type="ARBA" id="ARBA00023163"/>
    </source>
</evidence>
<dbReference type="InterPro" id="IPR051127">
    <property type="entry name" value="Fungal_SecMet_Regulators"/>
</dbReference>
<sequence length="739" mass="80362">MGSEVDEANGTPEGSSFATPAVDPQQPVPSNSHITNPFQRNHGSSAGTSGPTKPPNRLPDGADRNADSREADRRVSRMRGSSAPDEEAVVYTNARMLQDPTGRLLYIGDSASLSFLQLIRMIVENVSGPSRFTQDPNRHRIVNGFMEVCHRKTFITTLEQCFTDPLHVDPHWLCLLHLILAIGLVMASPRPGTPEDITVRRLRADPVDRAEVFYQNAKNLCDPSTGFEDSGFWSIQALTLMTVYMLAASRRNAAYAYFGMAVRSAFALGLHREETMCIFGAAEQSVRKNLWRSLFVLDRFLATSLGRPTAIREGDCSGATLLTGEKAPFPQAPSPTAANASCTSSSALGLEAAVRSCRVVGTILEKVYSKRKISTKLAQEIADSCRGWPDALDPRLDHRQAASASPEQGVAILHVNLLYCHSVILLTRPFFLFLMNKAYQNPQPNHRSSASRMERFGAACVVASTQSIVLVQNAYDNHYLSQRNPFVLSFLFAASLVVLANEFCGLYHNPSANSFNNAINIIHYFCEQDSQARRLVVILESFREVVVQQQSLRARQGGTRLPDGSVQTAAMSLANSRDALADLFRGSLPVVNLNGAILPIPGVGTARARPNPPTTTPFSPLSPAPPQSLSAFSPSHDVRALQHDSFDAFFDLARLPSDPQNSRAGSDGNESLGEVEFDFDTFWQLPTSCALLTPGAAAGPASGGLLDEPSNQNELQGTSDSRVPQYEPRSAFRGELGGL</sequence>
<dbReference type="EMBL" id="MZNU01000053">
    <property type="protein sequence ID" value="OWP06196.1"/>
    <property type="molecule type" value="Genomic_DNA"/>
</dbReference>
<feature type="region of interest" description="Disordered" evidence="4">
    <location>
        <begin position="1"/>
        <end position="86"/>
    </location>
</feature>
<keyword evidence="2" id="KW-0804">Transcription</keyword>
<accession>A0A218ZGA7</accession>
<dbReference type="GO" id="GO:0000435">
    <property type="term" value="P:positive regulation of transcription from RNA polymerase II promoter by galactose"/>
    <property type="evidence" value="ECO:0007669"/>
    <property type="project" value="TreeGrafter"/>
</dbReference>
<dbReference type="GO" id="GO:0005634">
    <property type="term" value="C:nucleus"/>
    <property type="evidence" value="ECO:0007669"/>
    <property type="project" value="TreeGrafter"/>
</dbReference>
<dbReference type="STRING" id="503106.A0A218ZGA7"/>
<dbReference type="GO" id="GO:0006351">
    <property type="term" value="P:DNA-templated transcription"/>
    <property type="evidence" value="ECO:0007669"/>
    <property type="project" value="InterPro"/>
</dbReference>
<dbReference type="Proteomes" id="UP000242519">
    <property type="component" value="Unassembled WGS sequence"/>
</dbReference>
<evidence type="ECO:0000256" key="1">
    <source>
        <dbReference type="ARBA" id="ARBA00023015"/>
    </source>
</evidence>
<feature type="region of interest" description="Disordered" evidence="4">
    <location>
        <begin position="700"/>
        <end position="739"/>
    </location>
</feature>
<dbReference type="InterPro" id="IPR007219">
    <property type="entry name" value="XnlR_reg_dom"/>
</dbReference>
<organism evidence="6 7">
    <name type="scientific">Diplocarpon coronariae</name>
    <dbReference type="NCBI Taxonomy" id="2795749"/>
    <lineage>
        <taxon>Eukaryota</taxon>
        <taxon>Fungi</taxon>
        <taxon>Dikarya</taxon>
        <taxon>Ascomycota</taxon>
        <taxon>Pezizomycotina</taxon>
        <taxon>Leotiomycetes</taxon>
        <taxon>Helotiales</taxon>
        <taxon>Drepanopezizaceae</taxon>
        <taxon>Diplocarpon</taxon>
    </lineage>
</organism>
<name>A0A218ZGA7_9HELO</name>
<keyword evidence="7" id="KW-1185">Reference proteome</keyword>
<evidence type="ECO:0000259" key="5">
    <source>
        <dbReference type="SMART" id="SM00906"/>
    </source>
</evidence>
<dbReference type="InParanoid" id="A0A218ZGA7"/>
<dbReference type="GO" id="GO:0000978">
    <property type="term" value="F:RNA polymerase II cis-regulatory region sequence-specific DNA binding"/>
    <property type="evidence" value="ECO:0007669"/>
    <property type="project" value="TreeGrafter"/>
</dbReference>
<feature type="region of interest" description="Disordered" evidence="4">
    <location>
        <begin position="607"/>
        <end position="630"/>
    </location>
</feature>
<dbReference type="PANTHER" id="PTHR47424:SF9">
    <property type="entry name" value="TAH-2"/>
    <property type="match status" value="1"/>
</dbReference>
<dbReference type="OrthoDB" id="47007at2759"/>